<dbReference type="GO" id="GO:0008168">
    <property type="term" value="F:methyltransferase activity"/>
    <property type="evidence" value="ECO:0007669"/>
    <property type="project" value="UniProtKB-KW"/>
</dbReference>
<dbReference type="GO" id="GO:0032259">
    <property type="term" value="P:methylation"/>
    <property type="evidence" value="ECO:0007669"/>
    <property type="project" value="UniProtKB-KW"/>
</dbReference>
<sequence>MKLERILPFARNLLEKAFLPDTIAVDATLGNGHDTYFLAKLASGTGHVYGFDIQEQAIQATKERLTEENLSNRVTLIHRGHEELKNSIPESAKGQITAAIFNLGYLPGGDKSIVTKPETTISAIEQLFDLLAVEGIIVLVIYHGHDEGAIERDELLQYVKGLDQLKAHVLRYQFENQKNNAPFIIAIEKRS</sequence>
<dbReference type="EMBL" id="JBHLUU010000009">
    <property type="protein sequence ID" value="MFC0473979.1"/>
    <property type="molecule type" value="Genomic_DNA"/>
</dbReference>
<gene>
    <name evidence="1" type="ORF">ACFFHF_01440</name>
</gene>
<dbReference type="Gene3D" id="3.40.50.150">
    <property type="entry name" value="Vaccinia Virus protein VP39"/>
    <property type="match status" value="1"/>
</dbReference>
<dbReference type="Proteomes" id="UP001589738">
    <property type="component" value="Unassembled WGS sequence"/>
</dbReference>
<dbReference type="SUPFAM" id="SSF53335">
    <property type="entry name" value="S-adenosyl-L-methionine-dependent methyltransferases"/>
    <property type="match status" value="1"/>
</dbReference>
<keyword evidence="1" id="KW-0808">Transferase</keyword>
<evidence type="ECO:0000313" key="2">
    <source>
        <dbReference type="Proteomes" id="UP001589738"/>
    </source>
</evidence>
<proteinExistence type="predicted"/>
<name>A0ABV6KKW9_9BACI</name>
<comment type="caution">
    <text evidence="1">The sequence shown here is derived from an EMBL/GenBank/DDBJ whole genome shotgun (WGS) entry which is preliminary data.</text>
</comment>
<dbReference type="PANTHER" id="PTHR35276:SF1">
    <property type="entry name" value="TRNA (MNM(5)S(2)U34)-METHYLTRANSFERASE, CHLOROPLASTIC"/>
    <property type="match status" value="1"/>
</dbReference>
<accession>A0ABV6KKW9</accession>
<reference evidence="1 2" key="1">
    <citation type="submission" date="2024-09" db="EMBL/GenBank/DDBJ databases">
        <authorList>
            <person name="Sun Q."/>
            <person name="Mori K."/>
        </authorList>
    </citation>
    <scope>NUCLEOTIDE SEQUENCE [LARGE SCALE GENOMIC DNA]</scope>
    <source>
        <strain evidence="1 2">CGMCC 1.9126</strain>
    </source>
</reference>
<dbReference type="InterPro" id="IPR010719">
    <property type="entry name" value="MnmM_MeTrfase"/>
</dbReference>
<keyword evidence="2" id="KW-1185">Reference proteome</keyword>
<keyword evidence="1" id="KW-0489">Methyltransferase</keyword>
<organism evidence="1 2">
    <name type="scientific">Robertmurraya beringensis</name>
    <dbReference type="NCBI Taxonomy" id="641660"/>
    <lineage>
        <taxon>Bacteria</taxon>
        <taxon>Bacillati</taxon>
        <taxon>Bacillota</taxon>
        <taxon>Bacilli</taxon>
        <taxon>Bacillales</taxon>
        <taxon>Bacillaceae</taxon>
        <taxon>Robertmurraya</taxon>
    </lineage>
</organism>
<evidence type="ECO:0000313" key="1">
    <source>
        <dbReference type="EMBL" id="MFC0473979.1"/>
    </source>
</evidence>
<dbReference type="InterPro" id="IPR029063">
    <property type="entry name" value="SAM-dependent_MTases_sf"/>
</dbReference>
<dbReference type="RefSeq" id="WP_377057473.1">
    <property type="nucleotide sequence ID" value="NZ_JBHLUU010000009.1"/>
</dbReference>
<dbReference type="Pfam" id="PF06962">
    <property type="entry name" value="rRNA_methylase"/>
    <property type="match status" value="1"/>
</dbReference>
<dbReference type="PANTHER" id="PTHR35276">
    <property type="entry name" value="S-ADENOSYL-L-METHIONINE-DEPENDENT METHYLTRANSFERASES SUPERFAMILY PROTEIN"/>
    <property type="match status" value="1"/>
</dbReference>
<dbReference type="CDD" id="cd02440">
    <property type="entry name" value="AdoMet_MTases"/>
    <property type="match status" value="1"/>
</dbReference>
<protein>
    <submittedName>
        <fullName evidence="1">Class I SAM-dependent methyltransferase</fullName>
    </submittedName>
</protein>